<dbReference type="eggNOG" id="ENOG502RE75">
    <property type="taxonomic scope" value="Eukaryota"/>
</dbReference>
<name>K3WIK3_GLOUD</name>
<dbReference type="Proteomes" id="UP000019132">
    <property type="component" value="Unassembled WGS sequence"/>
</dbReference>
<keyword evidence="3" id="KW-1185">Reference proteome</keyword>
<organism evidence="2 3">
    <name type="scientific">Globisporangium ultimum (strain ATCC 200006 / CBS 805.95 / DAOM BR144)</name>
    <name type="common">Pythium ultimum</name>
    <dbReference type="NCBI Taxonomy" id="431595"/>
    <lineage>
        <taxon>Eukaryota</taxon>
        <taxon>Sar</taxon>
        <taxon>Stramenopiles</taxon>
        <taxon>Oomycota</taxon>
        <taxon>Peronosporomycetes</taxon>
        <taxon>Pythiales</taxon>
        <taxon>Pythiaceae</taxon>
        <taxon>Globisporangium</taxon>
    </lineage>
</organism>
<dbReference type="HOGENOM" id="CLU_2627372_0_0_1"/>
<evidence type="ECO:0000256" key="1">
    <source>
        <dbReference type="SAM" id="MobiDB-lite"/>
    </source>
</evidence>
<proteinExistence type="predicted"/>
<dbReference type="VEuPathDB" id="FungiDB:PYU1_G004784"/>
<dbReference type="InParanoid" id="K3WIK3"/>
<dbReference type="EMBL" id="GL376564">
    <property type="status" value="NOT_ANNOTATED_CDS"/>
    <property type="molecule type" value="Genomic_DNA"/>
</dbReference>
<accession>K3WIK3</accession>
<protein>
    <submittedName>
        <fullName evidence="2">Uncharacterized protein</fullName>
    </submittedName>
</protein>
<reference evidence="3" key="1">
    <citation type="journal article" date="2010" name="Genome Biol.">
        <title>Genome sequence of the necrotrophic plant pathogen Pythium ultimum reveals original pathogenicity mechanisms and effector repertoire.</title>
        <authorList>
            <person name="Levesque C.A."/>
            <person name="Brouwer H."/>
            <person name="Cano L."/>
            <person name="Hamilton J.P."/>
            <person name="Holt C."/>
            <person name="Huitema E."/>
            <person name="Raffaele S."/>
            <person name="Robideau G.P."/>
            <person name="Thines M."/>
            <person name="Win J."/>
            <person name="Zerillo M.M."/>
            <person name="Beakes G.W."/>
            <person name="Boore J.L."/>
            <person name="Busam D."/>
            <person name="Dumas B."/>
            <person name="Ferriera S."/>
            <person name="Fuerstenberg S.I."/>
            <person name="Gachon C.M."/>
            <person name="Gaulin E."/>
            <person name="Govers F."/>
            <person name="Grenville-Briggs L."/>
            <person name="Horner N."/>
            <person name="Hostetler J."/>
            <person name="Jiang R.H."/>
            <person name="Johnson J."/>
            <person name="Krajaejun T."/>
            <person name="Lin H."/>
            <person name="Meijer H.J."/>
            <person name="Moore B."/>
            <person name="Morris P."/>
            <person name="Phuntmart V."/>
            <person name="Puiu D."/>
            <person name="Shetty J."/>
            <person name="Stajich J.E."/>
            <person name="Tripathy S."/>
            <person name="Wawra S."/>
            <person name="van West P."/>
            <person name="Whitty B.R."/>
            <person name="Coutinho P.M."/>
            <person name="Henrissat B."/>
            <person name="Martin F."/>
            <person name="Thomas P.D."/>
            <person name="Tyler B.M."/>
            <person name="De Vries R.P."/>
            <person name="Kamoun S."/>
            <person name="Yandell M."/>
            <person name="Tisserat N."/>
            <person name="Buell C.R."/>
        </authorList>
    </citation>
    <scope>NUCLEOTIDE SEQUENCE</scope>
    <source>
        <strain evidence="3">DAOM:BR144</strain>
    </source>
</reference>
<feature type="compositionally biased region" description="Basic and acidic residues" evidence="1">
    <location>
        <begin position="41"/>
        <end position="56"/>
    </location>
</feature>
<reference evidence="2" key="3">
    <citation type="submission" date="2015-02" db="UniProtKB">
        <authorList>
            <consortium name="EnsemblProtists"/>
        </authorList>
    </citation>
    <scope>IDENTIFICATION</scope>
    <source>
        <strain evidence="2">DAOM BR144</strain>
    </source>
</reference>
<dbReference type="AlphaFoldDB" id="K3WIK3"/>
<feature type="region of interest" description="Disordered" evidence="1">
    <location>
        <begin position="38"/>
        <end position="59"/>
    </location>
</feature>
<evidence type="ECO:0000313" key="3">
    <source>
        <dbReference type="Proteomes" id="UP000019132"/>
    </source>
</evidence>
<sequence>MQTSPVRAPPPHSYAVPVAAAPVDVEYGIPVAVASSSTDYRVSDHNSHSSSEDGRDVWGNAVDSYRGKRTESNVSVEF</sequence>
<evidence type="ECO:0000313" key="2">
    <source>
        <dbReference type="EnsemblProtists" id="PYU1_T004795"/>
    </source>
</evidence>
<reference evidence="3" key="2">
    <citation type="submission" date="2010-04" db="EMBL/GenBank/DDBJ databases">
        <authorList>
            <person name="Buell R."/>
            <person name="Hamilton J."/>
            <person name="Hostetler J."/>
        </authorList>
    </citation>
    <scope>NUCLEOTIDE SEQUENCE [LARGE SCALE GENOMIC DNA]</scope>
    <source>
        <strain evidence="3">DAOM:BR144</strain>
    </source>
</reference>
<dbReference type="EnsemblProtists" id="PYU1_T004795">
    <property type="protein sequence ID" value="PYU1_T004795"/>
    <property type="gene ID" value="PYU1_G004784"/>
</dbReference>